<dbReference type="Proteomes" id="UP000287394">
    <property type="component" value="Chromosome"/>
</dbReference>
<organism evidence="3 4">
    <name type="scientific">Capsulimonas corticalis</name>
    <dbReference type="NCBI Taxonomy" id="2219043"/>
    <lineage>
        <taxon>Bacteria</taxon>
        <taxon>Bacillati</taxon>
        <taxon>Armatimonadota</taxon>
        <taxon>Armatimonadia</taxon>
        <taxon>Capsulimonadales</taxon>
        <taxon>Capsulimonadaceae</taxon>
        <taxon>Capsulimonas</taxon>
    </lineage>
</organism>
<dbReference type="AlphaFoldDB" id="A0A402CTE0"/>
<sequence>MHLLSSRIFDEVAERYDAVRPTYPIELRDAVAAYLPAGGGRILEIGCGTGQATSLFAPLGHSILALEPGPRLAALAAKKLQTYAGVAVETVTFEEWDLVKEPFDMVLSATAFHWVHPEIRYIKTVRALKEDGTLAIFWNVPADEENTLSREIQKVYDQHMHGNSGRSIRQPLHRRIQAWVDEIDRSALFGPVAASQFPWSEWLPTDRYLQLLETYSDHYTLPETNKRRLYDGLTDILERNGGGIQKAYVATLYTMRKRLR</sequence>
<proteinExistence type="predicted"/>
<protein>
    <submittedName>
        <fullName evidence="3">Methyltransferase type 11</fullName>
    </submittedName>
</protein>
<evidence type="ECO:0000313" key="4">
    <source>
        <dbReference type="Proteomes" id="UP000287394"/>
    </source>
</evidence>
<dbReference type="GO" id="GO:0008168">
    <property type="term" value="F:methyltransferase activity"/>
    <property type="evidence" value="ECO:0007669"/>
    <property type="project" value="UniProtKB-KW"/>
</dbReference>
<name>A0A402CTE0_9BACT</name>
<dbReference type="KEGG" id="ccot:CCAX7_28290"/>
<dbReference type="PANTHER" id="PTHR44942">
    <property type="entry name" value="METHYLTRANSF_11 DOMAIN-CONTAINING PROTEIN"/>
    <property type="match status" value="1"/>
</dbReference>
<keyword evidence="2" id="KW-0808">Transferase</keyword>
<dbReference type="InterPro" id="IPR013217">
    <property type="entry name" value="Methyltransf_12"/>
</dbReference>
<keyword evidence="4" id="KW-1185">Reference proteome</keyword>
<dbReference type="EMBL" id="AP025739">
    <property type="protein sequence ID" value="BDI30778.1"/>
    <property type="molecule type" value="Genomic_DNA"/>
</dbReference>
<gene>
    <name evidence="3" type="ORF">CCAX7_28290</name>
</gene>
<accession>A0A402CTE0</accession>
<dbReference type="GO" id="GO:0032259">
    <property type="term" value="P:methylation"/>
    <property type="evidence" value="ECO:0007669"/>
    <property type="project" value="UniProtKB-KW"/>
</dbReference>
<evidence type="ECO:0000313" key="3">
    <source>
        <dbReference type="EMBL" id="BDI30778.1"/>
    </source>
</evidence>
<reference evidence="3 4" key="1">
    <citation type="journal article" date="2019" name="Int. J. Syst. Evol. Microbiol.">
        <title>Capsulimonas corticalis gen. nov., sp. nov., an aerobic capsulated bacterium, of a novel bacterial order, Capsulimonadales ord. nov., of the class Armatimonadia of the phylum Armatimonadetes.</title>
        <authorList>
            <person name="Li J."/>
            <person name="Kudo C."/>
            <person name="Tonouchi A."/>
        </authorList>
    </citation>
    <scope>NUCLEOTIDE SEQUENCE [LARGE SCALE GENOMIC DNA]</scope>
    <source>
        <strain evidence="3 4">AX-7</strain>
    </source>
</reference>
<evidence type="ECO:0000256" key="2">
    <source>
        <dbReference type="ARBA" id="ARBA00022679"/>
    </source>
</evidence>
<evidence type="ECO:0000256" key="1">
    <source>
        <dbReference type="ARBA" id="ARBA00022603"/>
    </source>
</evidence>
<dbReference type="SUPFAM" id="SSF53335">
    <property type="entry name" value="S-adenosyl-L-methionine-dependent methyltransferases"/>
    <property type="match status" value="1"/>
</dbReference>
<dbReference type="PANTHER" id="PTHR44942:SF4">
    <property type="entry name" value="METHYLTRANSFERASE TYPE 11 DOMAIN-CONTAINING PROTEIN"/>
    <property type="match status" value="1"/>
</dbReference>
<dbReference type="InterPro" id="IPR029063">
    <property type="entry name" value="SAM-dependent_MTases_sf"/>
</dbReference>
<dbReference type="RefSeq" id="WP_165864065.1">
    <property type="nucleotide sequence ID" value="NZ_AP025739.1"/>
</dbReference>
<dbReference type="Gene3D" id="3.40.50.150">
    <property type="entry name" value="Vaccinia Virus protein VP39"/>
    <property type="match status" value="1"/>
</dbReference>
<dbReference type="Pfam" id="PF08242">
    <property type="entry name" value="Methyltransf_12"/>
    <property type="match status" value="1"/>
</dbReference>
<dbReference type="CDD" id="cd02440">
    <property type="entry name" value="AdoMet_MTases"/>
    <property type="match status" value="1"/>
</dbReference>
<keyword evidence="1 3" id="KW-0489">Methyltransferase</keyword>
<dbReference type="InterPro" id="IPR051052">
    <property type="entry name" value="Diverse_substrate_MTase"/>
</dbReference>